<dbReference type="PROSITE" id="PS01039">
    <property type="entry name" value="SBP_BACTERIAL_3"/>
    <property type="match status" value="1"/>
</dbReference>
<dbReference type="PANTHER" id="PTHR35936:SF19">
    <property type="entry name" value="AMINO-ACID-BINDING PROTEIN YXEM-RELATED"/>
    <property type="match status" value="1"/>
</dbReference>
<dbReference type="GO" id="GO:0030313">
    <property type="term" value="C:cell envelope"/>
    <property type="evidence" value="ECO:0007669"/>
    <property type="project" value="UniProtKB-SubCell"/>
</dbReference>
<evidence type="ECO:0000256" key="3">
    <source>
        <dbReference type="SAM" id="MobiDB-lite"/>
    </source>
</evidence>
<dbReference type="PROSITE" id="PS51257">
    <property type="entry name" value="PROKAR_LIPOPROTEIN"/>
    <property type="match status" value="1"/>
</dbReference>
<dbReference type="CDD" id="cd13709">
    <property type="entry name" value="PBP2_YxeM"/>
    <property type="match status" value="1"/>
</dbReference>
<evidence type="ECO:0000256" key="1">
    <source>
        <dbReference type="ARBA" id="ARBA00004196"/>
    </source>
</evidence>
<comment type="caution">
    <text evidence="5">The sequence shown here is derived from an EMBL/GenBank/DDBJ whole genome shotgun (WGS) entry which is preliminary data.</text>
</comment>
<evidence type="ECO:0000313" key="5">
    <source>
        <dbReference type="EMBL" id="MPM19548.1"/>
    </source>
</evidence>
<accession>A0A644XUV6</accession>
<reference evidence="5" key="1">
    <citation type="submission" date="2019-08" db="EMBL/GenBank/DDBJ databases">
        <authorList>
            <person name="Kucharzyk K."/>
            <person name="Murdoch R.W."/>
            <person name="Higgins S."/>
            <person name="Loffler F."/>
        </authorList>
    </citation>
    <scope>NUCLEOTIDE SEQUENCE</scope>
</reference>
<protein>
    <submittedName>
        <fullName evidence="5">Putative amino-acid-binding protein YxeM</fullName>
    </submittedName>
</protein>
<gene>
    <name evidence="5" type="primary">yxeM_1</name>
    <name evidence="5" type="ORF">SDC9_65974</name>
</gene>
<dbReference type="InterPro" id="IPR018313">
    <property type="entry name" value="SBP_3_CS"/>
</dbReference>
<dbReference type="PANTHER" id="PTHR35936">
    <property type="entry name" value="MEMBRANE-BOUND LYTIC MUREIN TRANSGLYCOSYLASE F"/>
    <property type="match status" value="1"/>
</dbReference>
<dbReference type="Gene3D" id="3.40.190.10">
    <property type="entry name" value="Periplasmic binding protein-like II"/>
    <property type="match status" value="2"/>
</dbReference>
<dbReference type="InterPro" id="IPR001638">
    <property type="entry name" value="Solute-binding_3/MltF_N"/>
</dbReference>
<feature type="domain" description="Solute-binding protein family 3/N-terminal" evidence="4">
    <location>
        <begin position="51"/>
        <end position="274"/>
    </location>
</feature>
<evidence type="ECO:0000256" key="2">
    <source>
        <dbReference type="ARBA" id="ARBA00022729"/>
    </source>
</evidence>
<dbReference type="AlphaFoldDB" id="A0A644XUV6"/>
<proteinExistence type="predicted"/>
<comment type="subcellular location">
    <subcellularLocation>
        <location evidence="1">Cell envelope</location>
    </subcellularLocation>
</comment>
<dbReference type="EMBL" id="VSSQ01003197">
    <property type="protein sequence ID" value="MPM19548.1"/>
    <property type="molecule type" value="Genomic_DNA"/>
</dbReference>
<feature type="compositionally biased region" description="Low complexity" evidence="3">
    <location>
        <begin position="25"/>
        <end position="46"/>
    </location>
</feature>
<sequence>MKKLMALAFAATVVLAGCGNGTTTDSSADSAASSATSSQEASSSTAAEEKVLRVGATGQSYPNAYREGEELVGFDVEVIETAAENLGYTVEWTLSDFSGVMGQLETDKIDTVANFVAKTAEREEKFLFSDTYAYAGATIVTHTDNTDINTLDDLKGKTVSGVLGSNNVTNLQKFDANGEITIRTYETRDGAMNDVVAKRVEGYVNSKASLIAEIEKNSLALKFVGEPFVYEDIAFPFTKTERGEELQAEINAEIAALREDGTLKELSEKYFSQEDITVKAGE</sequence>
<organism evidence="5">
    <name type="scientific">bioreactor metagenome</name>
    <dbReference type="NCBI Taxonomy" id="1076179"/>
    <lineage>
        <taxon>unclassified sequences</taxon>
        <taxon>metagenomes</taxon>
        <taxon>ecological metagenomes</taxon>
    </lineage>
</organism>
<dbReference type="Pfam" id="PF00497">
    <property type="entry name" value="SBP_bac_3"/>
    <property type="match status" value="1"/>
</dbReference>
<feature type="region of interest" description="Disordered" evidence="3">
    <location>
        <begin position="25"/>
        <end position="49"/>
    </location>
</feature>
<keyword evidence="2" id="KW-0732">Signal</keyword>
<dbReference type="SUPFAM" id="SSF53850">
    <property type="entry name" value="Periplasmic binding protein-like II"/>
    <property type="match status" value="1"/>
</dbReference>
<name>A0A644XUV6_9ZZZZ</name>
<dbReference type="SMART" id="SM00062">
    <property type="entry name" value="PBPb"/>
    <property type="match status" value="1"/>
</dbReference>
<evidence type="ECO:0000259" key="4">
    <source>
        <dbReference type="SMART" id="SM00062"/>
    </source>
</evidence>